<gene>
    <name evidence="2" type="ORF">VQ03_26955</name>
</gene>
<dbReference type="PATRIC" id="fig|1187852.3.peg.3391"/>
<sequence length="196" mass="21717">MSEPAPRRWSVQEFFAWQERQDERYELVGGVPVRMMAGARNVHDDIVVNLVAEFRTWLRGTPCRPFTGDGSVETLPGQIRRPDLGVDCGSRDPNGLTAAKPRLVAEVLSPSTRDFDAFDKLEEYKTVASLAVVLLVEPNAPEIALWRRDADGAWQRRLVAGLDQTIDLPELGMSLALTDVYDGIAFPARPRLVSGG</sequence>
<proteinExistence type="predicted"/>
<dbReference type="RefSeq" id="WP_048453988.1">
    <property type="nucleotide sequence ID" value="NZ_LABZ01000242.1"/>
</dbReference>
<dbReference type="InterPro" id="IPR008538">
    <property type="entry name" value="Uma2"/>
</dbReference>
<dbReference type="Proteomes" id="UP000036449">
    <property type="component" value="Unassembled WGS sequence"/>
</dbReference>
<evidence type="ECO:0000259" key="1">
    <source>
        <dbReference type="Pfam" id="PF05685"/>
    </source>
</evidence>
<dbReference type="Gene3D" id="3.90.1570.10">
    <property type="entry name" value="tt1808, chain A"/>
    <property type="match status" value="1"/>
</dbReference>
<dbReference type="SUPFAM" id="SSF52980">
    <property type="entry name" value="Restriction endonuclease-like"/>
    <property type="match status" value="1"/>
</dbReference>
<accession>A0A0J6SCR0</accession>
<dbReference type="CDD" id="cd06260">
    <property type="entry name" value="DUF820-like"/>
    <property type="match status" value="1"/>
</dbReference>
<feature type="domain" description="Putative restriction endonuclease" evidence="1">
    <location>
        <begin position="11"/>
        <end position="176"/>
    </location>
</feature>
<dbReference type="Pfam" id="PF05685">
    <property type="entry name" value="Uma2"/>
    <property type="match status" value="1"/>
</dbReference>
<organism evidence="2 3">
    <name type="scientific">Methylobacterium tarhaniae</name>
    <dbReference type="NCBI Taxonomy" id="1187852"/>
    <lineage>
        <taxon>Bacteria</taxon>
        <taxon>Pseudomonadati</taxon>
        <taxon>Pseudomonadota</taxon>
        <taxon>Alphaproteobacteria</taxon>
        <taxon>Hyphomicrobiales</taxon>
        <taxon>Methylobacteriaceae</taxon>
        <taxon>Methylobacterium</taxon>
    </lineage>
</organism>
<keyword evidence="3" id="KW-1185">Reference proteome</keyword>
<evidence type="ECO:0000313" key="3">
    <source>
        <dbReference type="Proteomes" id="UP000036449"/>
    </source>
</evidence>
<dbReference type="InterPro" id="IPR011335">
    <property type="entry name" value="Restrct_endonuc-II-like"/>
</dbReference>
<dbReference type="InterPro" id="IPR012296">
    <property type="entry name" value="Nuclease_put_TT1808"/>
</dbReference>
<protein>
    <recommendedName>
        <fullName evidence="1">Putative restriction endonuclease domain-containing protein</fullName>
    </recommendedName>
</protein>
<dbReference type="AlphaFoldDB" id="A0A0J6SCR0"/>
<dbReference type="PANTHER" id="PTHR36558">
    <property type="entry name" value="GLR1098 PROTEIN"/>
    <property type="match status" value="1"/>
</dbReference>
<dbReference type="OrthoDB" id="155284at2"/>
<evidence type="ECO:0000313" key="2">
    <source>
        <dbReference type="EMBL" id="KMO31464.1"/>
    </source>
</evidence>
<name>A0A0J6SCR0_9HYPH</name>
<reference evidence="2 3" key="1">
    <citation type="submission" date="2015-03" db="EMBL/GenBank/DDBJ databases">
        <title>Genome sequencing of Methylobacterium tarhaniae DSM 25844.</title>
        <authorList>
            <person name="Chaudhry V."/>
            <person name="Patil P.B."/>
        </authorList>
    </citation>
    <scope>NUCLEOTIDE SEQUENCE [LARGE SCALE GENOMIC DNA]</scope>
    <source>
        <strain evidence="2 3">DSM 25844</strain>
    </source>
</reference>
<comment type="caution">
    <text evidence="2">The sequence shown here is derived from an EMBL/GenBank/DDBJ whole genome shotgun (WGS) entry which is preliminary data.</text>
</comment>
<dbReference type="EMBL" id="LABZ01000242">
    <property type="protein sequence ID" value="KMO31464.1"/>
    <property type="molecule type" value="Genomic_DNA"/>
</dbReference>
<dbReference type="PANTHER" id="PTHR36558:SF1">
    <property type="entry name" value="RESTRICTION ENDONUCLEASE DOMAIN-CONTAINING PROTEIN-RELATED"/>
    <property type="match status" value="1"/>
</dbReference>